<dbReference type="OrthoDB" id="409136at2759"/>
<dbReference type="FunFam" id="3.10.620.30:FF:000004">
    <property type="entry name" value="Peptidase (PNG1)"/>
    <property type="match status" value="1"/>
</dbReference>
<dbReference type="Proteomes" id="UP000189911">
    <property type="component" value="Chromosome E"/>
</dbReference>
<dbReference type="InterPro" id="IPR038765">
    <property type="entry name" value="Papain-like_cys_pep_sf"/>
</dbReference>
<keyword evidence="7" id="KW-0862">Zinc</keyword>
<protein>
    <recommendedName>
        <fullName evidence="5">Peptide-N(4)-(N-acetyl-beta-glucosaminyl)asparagine amidase</fullName>
        <ecNumber evidence="4">3.5.1.52</ecNumber>
    </recommendedName>
    <alternativeName>
        <fullName evidence="8">Peptide:N-glycanase 1</fullName>
    </alternativeName>
</protein>
<dbReference type="InterPro" id="IPR002931">
    <property type="entry name" value="Transglutaminase-like"/>
</dbReference>
<evidence type="ECO:0000256" key="3">
    <source>
        <dbReference type="ARBA" id="ARBA00009390"/>
    </source>
</evidence>
<dbReference type="GO" id="GO:0005829">
    <property type="term" value="C:cytosol"/>
    <property type="evidence" value="ECO:0007669"/>
    <property type="project" value="TreeGrafter"/>
</dbReference>
<evidence type="ECO:0000256" key="2">
    <source>
        <dbReference type="ARBA" id="ARBA00001947"/>
    </source>
</evidence>
<comment type="similarity">
    <text evidence="3">Belongs to the transglutaminase-like superfamily. PNGase family.</text>
</comment>
<evidence type="ECO:0000259" key="9">
    <source>
        <dbReference type="SMART" id="SM00460"/>
    </source>
</evidence>
<dbReference type="GO" id="GO:0006516">
    <property type="term" value="P:glycoprotein catabolic process"/>
    <property type="evidence" value="ECO:0007669"/>
    <property type="project" value="TreeGrafter"/>
</dbReference>
<evidence type="ECO:0000256" key="5">
    <source>
        <dbReference type="ARBA" id="ARBA00018546"/>
    </source>
</evidence>
<gene>
    <name evidence="10" type="ORF">LANO_0E08086G</name>
</gene>
<dbReference type="EMBL" id="LT598451">
    <property type="protein sequence ID" value="SCU94780.1"/>
    <property type="molecule type" value="Genomic_DNA"/>
</dbReference>
<dbReference type="GO" id="GO:0005634">
    <property type="term" value="C:nucleus"/>
    <property type="evidence" value="ECO:0007669"/>
    <property type="project" value="TreeGrafter"/>
</dbReference>
<dbReference type="GO" id="GO:0046872">
    <property type="term" value="F:metal ion binding"/>
    <property type="evidence" value="ECO:0007669"/>
    <property type="project" value="UniProtKB-KW"/>
</dbReference>
<keyword evidence="6" id="KW-0479">Metal-binding</keyword>
<dbReference type="Gene3D" id="3.10.620.30">
    <property type="match status" value="1"/>
</dbReference>
<organism evidence="10 11">
    <name type="scientific">Lachancea nothofagi CBS 11611</name>
    <dbReference type="NCBI Taxonomy" id="1266666"/>
    <lineage>
        <taxon>Eukaryota</taxon>
        <taxon>Fungi</taxon>
        <taxon>Dikarya</taxon>
        <taxon>Ascomycota</taxon>
        <taxon>Saccharomycotina</taxon>
        <taxon>Saccharomycetes</taxon>
        <taxon>Saccharomycetales</taxon>
        <taxon>Saccharomycetaceae</taxon>
        <taxon>Lachancea</taxon>
    </lineage>
</organism>
<dbReference type="PANTHER" id="PTHR12143:SF19">
    <property type="entry name" value="PEPTIDE-N(4)-(N-ACETYL-BETA-GLUCOSAMINYL)ASPARAGINE AMIDASE"/>
    <property type="match status" value="1"/>
</dbReference>
<dbReference type="Pfam" id="PF01841">
    <property type="entry name" value="Transglut_core"/>
    <property type="match status" value="1"/>
</dbReference>
<evidence type="ECO:0000313" key="10">
    <source>
        <dbReference type="EMBL" id="SCU94780.1"/>
    </source>
</evidence>
<dbReference type="GO" id="GO:0000224">
    <property type="term" value="F:peptide-N4-(N-acetyl-beta-glucosaminyl)asparagine amidase activity"/>
    <property type="evidence" value="ECO:0007669"/>
    <property type="project" value="UniProtKB-EC"/>
</dbReference>
<dbReference type="AlphaFoldDB" id="A0A1G4JUV4"/>
<dbReference type="SMART" id="SM00460">
    <property type="entry name" value="TGc"/>
    <property type="match status" value="1"/>
</dbReference>
<proteinExistence type="inferred from homology"/>
<reference evidence="11" key="1">
    <citation type="submission" date="2016-03" db="EMBL/GenBank/DDBJ databases">
        <authorList>
            <person name="Devillers Hugo."/>
        </authorList>
    </citation>
    <scope>NUCLEOTIDE SEQUENCE [LARGE SCALE GENOMIC DNA]</scope>
</reference>
<evidence type="ECO:0000256" key="7">
    <source>
        <dbReference type="ARBA" id="ARBA00022833"/>
    </source>
</evidence>
<sequence>MAEQEMFSSVASKFMALYKERVVKKFREASDTRQLDALLQNNEFARTLFGLSQTLCTRYDSDVWQAKVLDTIDLESIYANVDSMEGSEDDYVDRLVKELLRYFKNDFFKWCNKPDCVHCGNSGEEMMGAGHEGPNSVERQFDCGIVEVYKCPKCQKMTRFPRYNDPLKLLDTRQGRCGEWCNLFMLFLKSFGIESRYIWNREDHVWCEFYSTNLNRWVHLDSCEQSFDEPHIYSVNWNKQMSYTIAFSNNGTNDVSNRYIVKNQLPRDQISEGDLRYLLKTITKRLRSTLNDNEICKLAFRDERELLEWVGGNTLMATKTRSAFMGRVSGAASWKKQRGEDGKS</sequence>
<feature type="domain" description="Transglutaminase-like" evidence="9">
    <location>
        <begin position="169"/>
        <end position="224"/>
    </location>
</feature>
<evidence type="ECO:0000256" key="8">
    <source>
        <dbReference type="ARBA" id="ARBA00032858"/>
    </source>
</evidence>
<comment type="cofactor">
    <cofactor evidence="2">
        <name>Zn(2+)</name>
        <dbReference type="ChEBI" id="CHEBI:29105"/>
    </cofactor>
</comment>
<dbReference type="SUPFAM" id="SSF54001">
    <property type="entry name" value="Cysteine proteinases"/>
    <property type="match status" value="1"/>
</dbReference>
<comment type="catalytic activity">
    <reaction evidence="1">
        <text>Hydrolysis of an N(4)-(acetyl-beta-D-glucosaminyl)asparagine residue in which the glucosamine residue may be further glycosylated, to yield a (substituted) N-acetyl-beta-D-glucosaminylamine and a peptide containing an aspartate residue.</text>
        <dbReference type="EC" id="3.5.1.52"/>
    </reaction>
</comment>
<keyword evidence="11" id="KW-1185">Reference proteome</keyword>
<evidence type="ECO:0000256" key="1">
    <source>
        <dbReference type="ARBA" id="ARBA00001650"/>
    </source>
</evidence>
<evidence type="ECO:0000256" key="4">
    <source>
        <dbReference type="ARBA" id="ARBA00012158"/>
    </source>
</evidence>
<evidence type="ECO:0000313" key="11">
    <source>
        <dbReference type="Proteomes" id="UP000189911"/>
    </source>
</evidence>
<dbReference type="Gene3D" id="2.20.25.10">
    <property type="match status" value="1"/>
</dbReference>
<accession>A0A1G4JUV4</accession>
<dbReference type="EC" id="3.5.1.52" evidence="4"/>
<dbReference type="InterPro" id="IPR050883">
    <property type="entry name" value="PNGase"/>
</dbReference>
<evidence type="ECO:0000256" key="6">
    <source>
        <dbReference type="ARBA" id="ARBA00022723"/>
    </source>
</evidence>
<dbReference type="PANTHER" id="PTHR12143">
    <property type="entry name" value="PEPTIDE N-GLYCANASE PNGASE -RELATED"/>
    <property type="match status" value="1"/>
</dbReference>
<name>A0A1G4JUV4_9SACH</name>